<evidence type="ECO:0000259" key="1">
    <source>
        <dbReference type="Pfam" id="PF01323"/>
    </source>
</evidence>
<dbReference type="Pfam" id="PF01323">
    <property type="entry name" value="DSBA"/>
    <property type="match status" value="1"/>
</dbReference>
<comment type="caution">
    <text evidence="2">The sequence shown here is derived from an EMBL/GenBank/DDBJ whole genome shotgun (WGS) entry which is preliminary data.</text>
</comment>
<reference evidence="2 3" key="1">
    <citation type="journal article" date="2018" name="Microbiome">
        <title>Fine metagenomic profile of the Mediterranean stratified and mixed water columns revealed by assembly and recruitment.</title>
        <authorList>
            <person name="Haro-Moreno J.M."/>
            <person name="Lopez-Perez M."/>
            <person name="De La Torre J.R."/>
            <person name="Picazo A."/>
            <person name="Camacho A."/>
            <person name="Rodriguez-Valera F."/>
        </authorList>
    </citation>
    <scope>NUCLEOTIDE SEQUENCE [LARGE SCALE GENOMIC DNA]</scope>
    <source>
        <strain evidence="2">MED-G84</strain>
    </source>
</reference>
<gene>
    <name evidence="2" type="ORF">DBW98_00730</name>
</gene>
<sequence>MIQAFRNFMTRRTISAKARNKVMNSFSNYKIFSDIRVNSETLRQKEQRPHEVLYFHKVDDPYSHLTVQCIAKFQSSFDIILKPILVGEENLDAIHEPSLYNIYCLRDVQRIAPFYGVNFNAQEYPEKKLIDKANSILSSVKEEDFAKIASSVSAALWEDDADALDELSSSFFSTKKQVREKLIQGNEIRDAKGYYFGSAFYYEKELYWGVDRLPHLEERLSDLGAKKSKECQKICPLELQAPDQLTSDTKINLYYYPSLNSPYTFVSTKRVRQIREDYPVNLITKPVLPMLMRMMTIPTFKAKYIISDAAREGRRHGHEMQSIFSPIGKPARKSYSLFPVIDEAGKGFEYIEALLKASFQDGINIGDEVFLENLIGDLGLDWQIVKKDLNTKHWKKILNDNVEDMYAGNCWGVPSFKITDQDGGNPFYVWGQDRMWLIKEEIFKRLGNE</sequence>
<dbReference type="PANTHER" id="PTHR42943:SF2">
    <property type="entry name" value="GLUTATHIONE S-TRANSFERASE KAPPA 1"/>
    <property type="match status" value="1"/>
</dbReference>
<dbReference type="PANTHER" id="PTHR42943">
    <property type="entry name" value="GLUTATHIONE S-TRANSFERASE KAPPA"/>
    <property type="match status" value="1"/>
</dbReference>
<dbReference type="SUPFAM" id="SSF52833">
    <property type="entry name" value="Thioredoxin-like"/>
    <property type="match status" value="1"/>
</dbReference>
<feature type="domain" description="DSBA-like thioredoxin" evidence="1">
    <location>
        <begin position="256"/>
        <end position="442"/>
    </location>
</feature>
<proteinExistence type="predicted"/>
<dbReference type="InterPro" id="IPR001853">
    <property type="entry name" value="DSBA-like_thioredoxin_dom"/>
</dbReference>
<dbReference type="InterPro" id="IPR051924">
    <property type="entry name" value="GST_Kappa/NadH"/>
</dbReference>
<evidence type="ECO:0000313" key="2">
    <source>
        <dbReference type="EMBL" id="RCL39565.1"/>
    </source>
</evidence>
<dbReference type="AlphaFoldDB" id="A0A368BR63"/>
<name>A0A368BR63_9GAMM</name>
<organism evidence="2 3">
    <name type="scientific">SAR86 cluster bacterium</name>
    <dbReference type="NCBI Taxonomy" id="2030880"/>
    <lineage>
        <taxon>Bacteria</taxon>
        <taxon>Pseudomonadati</taxon>
        <taxon>Pseudomonadota</taxon>
        <taxon>Gammaproteobacteria</taxon>
        <taxon>SAR86 cluster</taxon>
    </lineage>
</organism>
<dbReference type="EMBL" id="QOPC01000002">
    <property type="protein sequence ID" value="RCL39565.1"/>
    <property type="molecule type" value="Genomic_DNA"/>
</dbReference>
<protein>
    <submittedName>
        <fullName evidence="2">Thioredoxin</fullName>
    </submittedName>
</protein>
<dbReference type="Gene3D" id="3.40.30.10">
    <property type="entry name" value="Glutaredoxin"/>
    <property type="match status" value="2"/>
</dbReference>
<dbReference type="GO" id="GO:0016491">
    <property type="term" value="F:oxidoreductase activity"/>
    <property type="evidence" value="ECO:0007669"/>
    <property type="project" value="InterPro"/>
</dbReference>
<evidence type="ECO:0000313" key="3">
    <source>
        <dbReference type="Proteomes" id="UP000253032"/>
    </source>
</evidence>
<dbReference type="Proteomes" id="UP000253032">
    <property type="component" value="Unassembled WGS sequence"/>
</dbReference>
<accession>A0A368BR63</accession>
<dbReference type="InterPro" id="IPR036249">
    <property type="entry name" value="Thioredoxin-like_sf"/>
</dbReference>